<sequence length="151" mass="16437">MEDQRNLLLEAQQRVRCQDEPSWPMHHCRAPGSSAVQCVRMIPSTTGRVGGGMRFLVPNGGLPPQTYPAVSHGSVPSSRLPSPGPYAEPPTLTPPTGIHVELVAGDAIHVHTNAITQARSMVFITHEITQHQYTAINNCTATGIWGQLKQW</sequence>
<feature type="compositionally biased region" description="Pro residues" evidence="1">
    <location>
        <begin position="82"/>
        <end position="93"/>
    </location>
</feature>
<keyword evidence="3" id="KW-1185">Reference proteome</keyword>
<comment type="caution">
    <text evidence="2">The sequence shown here is derived from an EMBL/GenBank/DDBJ whole genome shotgun (WGS) entry which is preliminary data.</text>
</comment>
<dbReference type="EMBL" id="JARK01001401">
    <property type="protein sequence ID" value="EYC08667.1"/>
    <property type="molecule type" value="Genomic_DNA"/>
</dbReference>
<evidence type="ECO:0000313" key="3">
    <source>
        <dbReference type="Proteomes" id="UP000024635"/>
    </source>
</evidence>
<organism evidence="2 3">
    <name type="scientific">Ancylostoma ceylanicum</name>
    <dbReference type="NCBI Taxonomy" id="53326"/>
    <lineage>
        <taxon>Eukaryota</taxon>
        <taxon>Metazoa</taxon>
        <taxon>Ecdysozoa</taxon>
        <taxon>Nematoda</taxon>
        <taxon>Chromadorea</taxon>
        <taxon>Rhabditida</taxon>
        <taxon>Rhabditina</taxon>
        <taxon>Rhabditomorpha</taxon>
        <taxon>Strongyloidea</taxon>
        <taxon>Ancylostomatidae</taxon>
        <taxon>Ancylostomatinae</taxon>
        <taxon>Ancylostoma</taxon>
    </lineage>
</organism>
<name>A0A016U1D7_9BILA</name>
<feature type="region of interest" description="Disordered" evidence="1">
    <location>
        <begin position="68"/>
        <end position="93"/>
    </location>
</feature>
<proteinExistence type="predicted"/>
<dbReference type="AlphaFoldDB" id="A0A016U1D7"/>
<reference evidence="3" key="1">
    <citation type="journal article" date="2015" name="Nat. Genet.">
        <title>The genome and transcriptome of the zoonotic hookworm Ancylostoma ceylanicum identify infection-specific gene families.</title>
        <authorList>
            <person name="Schwarz E.M."/>
            <person name="Hu Y."/>
            <person name="Antoshechkin I."/>
            <person name="Miller M.M."/>
            <person name="Sternberg P.W."/>
            <person name="Aroian R.V."/>
        </authorList>
    </citation>
    <scope>NUCLEOTIDE SEQUENCE</scope>
    <source>
        <strain evidence="3">HY135</strain>
    </source>
</reference>
<dbReference type="Proteomes" id="UP000024635">
    <property type="component" value="Unassembled WGS sequence"/>
</dbReference>
<protein>
    <submittedName>
        <fullName evidence="2">Uncharacterized protein</fullName>
    </submittedName>
</protein>
<accession>A0A016U1D7</accession>
<evidence type="ECO:0000313" key="2">
    <source>
        <dbReference type="EMBL" id="EYC08667.1"/>
    </source>
</evidence>
<evidence type="ECO:0000256" key="1">
    <source>
        <dbReference type="SAM" id="MobiDB-lite"/>
    </source>
</evidence>
<gene>
    <name evidence="2" type="primary">Acey_s0065.g3675</name>
    <name evidence="2" type="ORF">Y032_0065g3675</name>
</gene>